<feature type="region of interest" description="Disordered" evidence="10">
    <location>
        <begin position="284"/>
        <end position="310"/>
    </location>
</feature>
<evidence type="ECO:0000256" key="6">
    <source>
        <dbReference type="ARBA" id="ARBA00023125"/>
    </source>
</evidence>
<dbReference type="InterPro" id="IPR036638">
    <property type="entry name" value="HLH_DNA-bd_sf"/>
</dbReference>
<dbReference type="SUPFAM" id="SSF47459">
    <property type="entry name" value="HLH, helix-loop-helix DNA-binding domain"/>
    <property type="match status" value="1"/>
</dbReference>
<keyword evidence="8" id="KW-0539">Nucleus</keyword>
<keyword evidence="7" id="KW-0804">Transcription</keyword>
<evidence type="ECO:0000256" key="8">
    <source>
        <dbReference type="ARBA" id="ARBA00023242"/>
    </source>
</evidence>
<protein>
    <submittedName>
        <fullName evidence="13">Hairy/enhancer-of-split related with YRPW motif protein 1</fullName>
    </submittedName>
</protein>
<dbReference type="Gene3D" id="4.10.280.10">
    <property type="entry name" value="Helix-loop-helix DNA-binding domain"/>
    <property type="match status" value="1"/>
</dbReference>
<dbReference type="Pfam" id="PF07527">
    <property type="entry name" value="Hairy_orange"/>
    <property type="match status" value="1"/>
</dbReference>
<evidence type="ECO:0000256" key="4">
    <source>
        <dbReference type="ARBA" id="ARBA00022976"/>
    </source>
</evidence>
<dbReference type="SMART" id="SM00353">
    <property type="entry name" value="HLH"/>
    <property type="match status" value="1"/>
</dbReference>
<feature type="domain" description="BHLH" evidence="11">
    <location>
        <begin position="29"/>
        <end position="84"/>
    </location>
</feature>
<dbReference type="PROSITE" id="PS51054">
    <property type="entry name" value="ORANGE"/>
    <property type="match status" value="1"/>
</dbReference>
<dbReference type="FunFam" id="4.10.280.10:FF:000012">
    <property type="entry name" value="hairy/enhancer-of-split related with YRPW motif protein 1"/>
    <property type="match status" value="1"/>
</dbReference>
<dbReference type="CDD" id="cd11407">
    <property type="entry name" value="bHLH-O_HERP"/>
    <property type="match status" value="1"/>
</dbReference>
<dbReference type="GO" id="GO:0032502">
    <property type="term" value="P:developmental process"/>
    <property type="evidence" value="ECO:0007669"/>
    <property type="project" value="UniProtKB-ARBA"/>
</dbReference>
<dbReference type="GO" id="GO:0046983">
    <property type="term" value="F:protein dimerization activity"/>
    <property type="evidence" value="ECO:0007669"/>
    <property type="project" value="InterPro"/>
</dbReference>
<evidence type="ECO:0000259" key="12">
    <source>
        <dbReference type="PROSITE" id="PS51054"/>
    </source>
</evidence>
<dbReference type="InterPro" id="IPR011598">
    <property type="entry name" value="bHLH_dom"/>
</dbReference>
<evidence type="ECO:0000256" key="1">
    <source>
        <dbReference type="ARBA" id="ARBA00004123"/>
    </source>
</evidence>
<dbReference type="SUPFAM" id="SSF158457">
    <property type="entry name" value="Orange domain-like"/>
    <property type="match status" value="1"/>
</dbReference>
<evidence type="ECO:0000256" key="3">
    <source>
        <dbReference type="ARBA" id="ARBA00022491"/>
    </source>
</evidence>
<dbReference type="GO" id="GO:0003677">
    <property type="term" value="F:DNA binding"/>
    <property type="evidence" value="ECO:0007669"/>
    <property type="project" value="UniProtKB-KW"/>
</dbReference>
<accession>A0AA35W5Y6</accession>
<dbReference type="GO" id="GO:0005634">
    <property type="term" value="C:nucleus"/>
    <property type="evidence" value="ECO:0007669"/>
    <property type="project" value="UniProtKB-SubCell"/>
</dbReference>
<keyword evidence="6" id="KW-0238">DNA-binding</keyword>
<reference evidence="13" key="1">
    <citation type="submission" date="2023-03" db="EMBL/GenBank/DDBJ databases">
        <authorList>
            <person name="Steffen K."/>
            <person name="Cardenas P."/>
        </authorList>
    </citation>
    <scope>NUCLEOTIDE SEQUENCE</scope>
</reference>
<dbReference type="SMART" id="SM00511">
    <property type="entry name" value="ORANGE"/>
    <property type="match status" value="1"/>
</dbReference>
<dbReference type="InterPro" id="IPR003650">
    <property type="entry name" value="Orange_dom"/>
</dbReference>
<evidence type="ECO:0000256" key="10">
    <source>
        <dbReference type="SAM" id="MobiDB-lite"/>
    </source>
</evidence>
<dbReference type="EMBL" id="CASHTH010000869">
    <property type="protein sequence ID" value="CAI8008574.1"/>
    <property type="molecule type" value="Genomic_DNA"/>
</dbReference>
<comment type="similarity">
    <text evidence="9">Belongs to the HEY family.</text>
</comment>
<comment type="subcellular location">
    <subcellularLocation>
        <location evidence="1">Nucleus</location>
    </subcellularLocation>
</comment>
<dbReference type="Gene3D" id="6.10.250.980">
    <property type="match status" value="1"/>
</dbReference>
<comment type="caution">
    <text evidence="13">The sequence shown here is derived from an EMBL/GenBank/DDBJ whole genome shotgun (WGS) entry which is preliminary data.</text>
</comment>
<dbReference type="Proteomes" id="UP001174909">
    <property type="component" value="Unassembled WGS sequence"/>
</dbReference>
<evidence type="ECO:0000256" key="2">
    <source>
        <dbReference type="ARBA" id="ARBA00022473"/>
    </source>
</evidence>
<dbReference type="PANTHER" id="PTHR10985">
    <property type="entry name" value="BASIC HELIX-LOOP-HELIX TRANSCRIPTION FACTOR, HES-RELATED"/>
    <property type="match status" value="1"/>
</dbReference>
<feature type="domain" description="Orange" evidence="12">
    <location>
        <begin position="113"/>
        <end position="145"/>
    </location>
</feature>
<keyword evidence="5" id="KW-0805">Transcription regulation</keyword>
<keyword evidence="3" id="KW-0678">Repressor</keyword>
<keyword evidence="2" id="KW-0217">Developmental protein</keyword>
<evidence type="ECO:0000256" key="5">
    <source>
        <dbReference type="ARBA" id="ARBA00023015"/>
    </source>
</evidence>
<evidence type="ECO:0000313" key="13">
    <source>
        <dbReference type="EMBL" id="CAI8008574.1"/>
    </source>
</evidence>
<keyword evidence="4" id="KW-0914">Notch signaling pathway</keyword>
<dbReference type="GO" id="GO:0007219">
    <property type="term" value="P:Notch signaling pathway"/>
    <property type="evidence" value="ECO:0007669"/>
    <property type="project" value="UniProtKB-KW"/>
</dbReference>
<proteinExistence type="inferred from homology"/>
<sequence length="310" mass="33913">MKRHLSDSEPDMCDDYDECSSPDTAHVVSRKKRRGIIEKRRRDRINTSLVELRRLVPAAFEKQGSAKLEKAEILQMTVDHVRHLHQTRDARGFTDPYSAYGNTRAFLDYRLMGFRECAAEVSRYLSSIEGIDAKDPLRCRIMGHLENFIAQRELAINAAVAANAQLGLPNVLPPPSIALPTTLPATSIQYGPLTPPRASPDHLSPPASIDRSLPRFNIAFQTPIFSFAPTATIPVIGANPSGFKPVPTTATAASICSANKPPVTTGTVLTPLNPPTTVIKMEPFPLSPPDSGKLPTKAPFRPWADTTNDS</sequence>
<evidence type="ECO:0000256" key="7">
    <source>
        <dbReference type="ARBA" id="ARBA00023163"/>
    </source>
</evidence>
<dbReference type="PROSITE" id="PS50888">
    <property type="entry name" value="BHLH"/>
    <property type="match status" value="1"/>
</dbReference>
<evidence type="ECO:0000313" key="14">
    <source>
        <dbReference type="Proteomes" id="UP001174909"/>
    </source>
</evidence>
<evidence type="ECO:0000256" key="9">
    <source>
        <dbReference type="ARBA" id="ARBA00038262"/>
    </source>
</evidence>
<keyword evidence="14" id="KW-1185">Reference proteome</keyword>
<evidence type="ECO:0000259" key="11">
    <source>
        <dbReference type="PROSITE" id="PS50888"/>
    </source>
</evidence>
<dbReference type="InterPro" id="IPR050370">
    <property type="entry name" value="HES_HEY"/>
</dbReference>
<dbReference type="GO" id="GO:0006355">
    <property type="term" value="P:regulation of DNA-templated transcription"/>
    <property type="evidence" value="ECO:0007669"/>
    <property type="project" value="InterPro"/>
</dbReference>
<dbReference type="Pfam" id="PF00010">
    <property type="entry name" value="HLH"/>
    <property type="match status" value="1"/>
</dbReference>
<gene>
    <name evidence="13" type="ORF">GBAR_LOCUS5869</name>
</gene>
<name>A0AA35W5Y6_GEOBA</name>
<dbReference type="AlphaFoldDB" id="A0AA35W5Y6"/>
<organism evidence="13 14">
    <name type="scientific">Geodia barretti</name>
    <name type="common">Barrett's horny sponge</name>
    <dbReference type="NCBI Taxonomy" id="519541"/>
    <lineage>
        <taxon>Eukaryota</taxon>
        <taxon>Metazoa</taxon>
        <taxon>Porifera</taxon>
        <taxon>Demospongiae</taxon>
        <taxon>Heteroscleromorpha</taxon>
        <taxon>Tetractinellida</taxon>
        <taxon>Astrophorina</taxon>
        <taxon>Geodiidae</taxon>
        <taxon>Geodia</taxon>
    </lineage>
</organism>